<dbReference type="OrthoDB" id="9975504at2"/>
<dbReference type="Proteomes" id="UP000235653">
    <property type="component" value="Unassembled WGS sequence"/>
</dbReference>
<evidence type="ECO:0000313" key="2">
    <source>
        <dbReference type="Proteomes" id="UP000235653"/>
    </source>
</evidence>
<dbReference type="AlphaFoldDB" id="A0A2P5P630"/>
<evidence type="ECO:0000313" key="1">
    <source>
        <dbReference type="EMBL" id="PPD57729.1"/>
    </source>
</evidence>
<comment type="caution">
    <text evidence="1">The sequence shown here is derived from an EMBL/GenBank/DDBJ whole genome shotgun (WGS) entry which is preliminary data.</text>
</comment>
<dbReference type="RefSeq" id="WP_102330740.1">
    <property type="nucleotide sequence ID" value="NZ_CP058566.2"/>
</dbReference>
<keyword evidence="2" id="KW-1185">Reference proteome</keyword>
<proteinExistence type="predicted"/>
<protein>
    <submittedName>
        <fullName evidence="1">Uncharacterized protein</fullName>
    </submittedName>
</protein>
<accession>A0A2P5P630</accession>
<reference evidence="1 2" key="1">
    <citation type="journal article" date="2017" name="ISME J.">
        <title>Grape pomace compost harbors organohalide-respiring Dehalogenimonas species with novel reductive dehalogenase genes.</title>
        <authorList>
            <person name="Yang Y."/>
            <person name="Higgins S.A."/>
            <person name="Yan J."/>
            <person name="Simsir B."/>
            <person name="Chourey K."/>
            <person name="Iyer R."/>
            <person name="Hettich R.L."/>
            <person name="Baldwin B."/>
            <person name="Ogles D.M."/>
            <person name="Loffler F.E."/>
        </authorList>
    </citation>
    <scope>NUCLEOTIDE SEQUENCE [LARGE SCALE GENOMIC DNA]</scope>
    <source>
        <strain evidence="1 2">GP</strain>
    </source>
</reference>
<sequence>MCTYLGAETVAVDAAKPRRTARNLFVTGTLTLIVVLLMAGCSGLNVGLGSPATKNGDYTDDQTPIVQEVTWIDLKADELVANYQQYIGKEVYVRDTTVVSKELGSFVIVGDGNVQVFPTDLAFINYLAITDTVEARGIVSGINSDGQIILEDAHINVWFSCYPREHSANDDIGNDRVVQSNTNGVPGNGWPGETNPIVP</sequence>
<gene>
    <name evidence="1" type="ORF">JP09_008290</name>
</gene>
<name>A0A2P5P630_9CHLR</name>
<dbReference type="EMBL" id="JQAN02000011">
    <property type="protein sequence ID" value="PPD57729.1"/>
    <property type="molecule type" value="Genomic_DNA"/>
</dbReference>
<organism evidence="1 2">
    <name type="scientific">Dehalogenimonas etheniformans</name>
    <dbReference type="NCBI Taxonomy" id="1536648"/>
    <lineage>
        <taxon>Bacteria</taxon>
        <taxon>Bacillati</taxon>
        <taxon>Chloroflexota</taxon>
        <taxon>Dehalococcoidia</taxon>
        <taxon>Dehalococcoidales</taxon>
        <taxon>Dehalococcoidaceae</taxon>
        <taxon>Dehalogenimonas</taxon>
    </lineage>
</organism>